<gene>
    <name evidence="1" type="ORF">AB6M95_16065</name>
</gene>
<reference evidence="1 2" key="1">
    <citation type="submission" date="2024-08" db="EMBL/GenBank/DDBJ databases">
        <title>Sulfate-reducing bacteria isolated from formation water of the oil field in Kazakhstan and description of Pseudodesulfovibrio sp.</title>
        <authorList>
            <person name="Bidzhieva S.K."/>
            <person name="Tourova T.P."/>
            <person name="Grouzdev D.S."/>
            <person name="Beletsky A.V."/>
            <person name="Sokolova D.S."/>
            <person name="Samigullina S.R."/>
            <person name="Poltaraus A.B."/>
            <person name="Avtukh A.N."/>
            <person name="Tereshina V.M."/>
            <person name="Zhaparov N.S."/>
            <person name="Mardanov A.V."/>
            <person name="Nazina T.N."/>
        </authorList>
    </citation>
    <scope>NUCLEOTIDE SEQUENCE [LARGE SCALE GENOMIC DNA]</scope>
    <source>
        <strain evidence="1 2">9FUS</strain>
    </source>
</reference>
<evidence type="ECO:0000313" key="1">
    <source>
        <dbReference type="EMBL" id="MEZ7198270.1"/>
    </source>
</evidence>
<dbReference type="RefSeq" id="WP_371387763.1">
    <property type="nucleotide sequence ID" value="NZ_JBGLYH010000059.1"/>
</dbReference>
<dbReference type="Proteomes" id="UP001568698">
    <property type="component" value="Unassembled WGS sequence"/>
</dbReference>
<organism evidence="1 2">
    <name type="scientific">Pseudodesulfovibrio karagichevae</name>
    <dbReference type="NCBI Taxonomy" id="3239305"/>
    <lineage>
        <taxon>Bacteria</taxon>
        <taxon>Pseudomonadati</taxon>
        <taxon>Thermodesulfobacteriota</taxon>
        <taxon>Desulfovibrionia</taxon>
        <taxon>Desulfovibrionales</taxon>
        <taxon>Desulfovibrionaceae</taxon>
    </lineage>
</organism>
<evidence type="ECO:0000313" key="2">
    <source>
        <dbReference type="Proteomes" id="UP001568698"/>
    </source>
</evidence>
<accession>A0ABV4K6K7</accession>
<name>A0ABV4K6K7_9BACT</name>
<comment type="caution">
    <text evidence="1">The sequence shown here is derived from an EMBL/GenBank/DDBJ whole genome shotgun (WGS) entry which is preliminary data.</text>
</comment>
<sequence length="82" mass="9292">MANHQDIKGALDFLRKGYSDGDDSFRFTVADIVGELGISEKKARDVLRAINNRARFWRGDFPASGDLVVNGPVYERITNWFD</sequence>
<proteinExistence type="predicted"/>
<keyword evidence="2" id="KW-1185">Reference proteome</keyword>
<protein>
    <submittedName>
        <fullName evidence="1">Uncharacterized protein</fullName>
    </submittedName>
</protein>
<dbReference type="EMBL" id="JBGLYH010000059">
    <property type="protein sequence ID" value="MEZ7198270.1"/>
    <property type="molecule type" value="Genomic_DNA"/>
</dbReference>